<proteinExistence type="predicted"/>
<feature type="compositionally biased region" description="Acidic residues" evidence="1">
    <location>
        <begin position="200"/>
        <end position="213"/>
    </location>
</feature>
<reference evidence="2" key="1">
    <citation type="submission" date="2022-10" db="EMBL/GenBank/DDBJ databases">
        <authorList>
            <person name="Chen Y."/>
            <person name="Dougan E. K."/>
            <person name="Chan C."/>
            <person name="Rhodes N."/>
            <person name="Thang M."/>
        </authorList>
    </citation>
    <scope>NUCLEOTIDE SEQUENCE</scope>
</reference>
<feature type="compositionally biased region" description="Acidic residues" evidence="1">
    <location>
        <begin position="489"/>
        <end position="501"/>
    </location>
</feature>
<feature type="region of interest" description="Disordered" evidence="1">
    <location>
        <begin position="474"/>
        <end position="530"/>
    </location>
</feature>
<dbReference type="AlphaFoldDB" id="A0A9P1FKL3"/>
<dbReference type="EMBL" id="CAMXCT020000498">
    <property type="protein sequence ID" value="CAL1132953.1"/>
    <property type="molecule type" value="Genomic_DNA"/>
</dbReference>
<dbReference type="EMBL" id="CAMXCT010000498">
    <property type="protein sequence ID" value="CAI3979578.1"/>
    <property type="molecule type" value="Genomic_DNA"/>
</dbReference>
<sequence length="757" mass="83817">MKRAHKYQLVKSNKRNDVEMCKLDDDDDRALQISTGKVRLTKTGFVALGIRKALALSSAVAFPLAILFDVSRQTVCRAETSVWAMLVMRSAAFHKIISDVLNRISVFLANKDQATVSPSLALTDVDYAVVAAHDLGVPVPHSTDEIALADAPFFLGGAEEFLLEAPEHVLTAFLATFATQEYNDQQGRGQGGDDPLRDADDMDDDEDELGGNDDQEAYRIQVSKWVKGSLEVLKDPLFWYAVHVSYHTKGPVRHFFNILSKYSAWHSSSAFKTPTPANSIPVVELVVRRIWEIDAEFRALCDSYDSWSSDIIRKVSGMRIWGDHGDTLNTNVLKSIALSTALRNYAGFRRRVVELFDRWPWKLFFLIKANPGSPCAVQRGIASELLDCATDLLEMNARKFRSCCQEELEIISVTGITSLAIIASLCTIATDRKNRGEPMLGISVQEMNMKLTLQDGSIIDPVGPPSEVCKLRARYAHKPKPKQNNKDDAIDDEDDTSEDDGNVNTGQSSDMSDGDDSASDEDIVSKQCREKERDAQVMKLLFSDDDNEIDDASSVNDAGSDFDNNDFDQLSQLNVSMAASAANRTAQVSEIGITEAADALQDQCDSAKKTDSTAFMSDADQQQEAILQQILLGQSGHGPGCNGNSHGDCKPHDKSYDPTIGEAERFRFEQSVAEPMANAFVDHWKINVRQICEALTFREQGKDKPRGDNGEMSLVLEVKDETATVKFVQGFHWYVATYVAGTSTDACWRERPERLIG</sequence>
<gene>
    <name evidence="2" type="ORF">C1SCF055_LOCUS7518</name>
</gene>
<protein>
    <submittedName>
        <fullName evidence="2">Uncharacterized protein</fullName>
    </submittedName>
</protein>
<comment type="caution">
    <text evidence="2">The sequence shown here is derived from an EMBL/GenBank/DDBJ whole genome shotgun (WGS) entry which is preliminary data.</text>
</comment>
<evidence type="ECO:0000313" key="2">
    <source>
        <dbReference type="EMBL" id="CAI3979578.1"/>
    </source>
</evidence>
<organism evidence="2">
    <name type="scientific">Cladocopium goreaui</name>
    <dbReference type="NCBI Taxonomy" id="2562237"/>
    <lineage>
        <taxon>Eukaryota</taxon>
        <taxon>Sar</taxon>
        <taxon>Alveolata</taxon>
        <taxon>Dinophyceae</taxon>
        <taxon>Suessiales</taxon>
        <taxon>Symbiodiniaceae</taxon>
        <taxon>Cladocopium</taxon>
    </lineage>
</organism>
<dbReference type="OrthoDB" id="444458at2759"/>
<evidence type="ECO:0000256" key="1">
    <source>
        <dbReference type="SAM" id="MobiDB-lite"/>
    </source>
</evidence>
<evidence type="ECO:0000313" key="4">
    <source>
        <dbReference type="Proteomes" id="UP001152797"/>
    </source>
</evidence>
<feature type="compositionally biased region" description="Basic residues" evidence="1">
    <location>
        <begin position="474"/>
        <end position="483"/>
    </location>
</feature>
<feature type="compositionally biased region" description="Acidic residues" evidence="1">
    <location>
        <begin position="512"/>
        <end position="522"/>
    </location>
</feature>
<dbReference type="Proteomes" id="UP001152797">
    <property type="component" value="Unassembled WGS sequence"/>
</dbReference>
<reference evidence="3" key="2">
    <citation type="submission" date="2024-04" db="EMBL/GenBank/DDBJ databases">
        <authorList>
            <person name="Chen Y."/>
            <person name="Shah S."/>
            <person name="Dougan E. K."/>
            <person name="Thang M."/>
            <person name="Chan C."/>
        </authorList>
    </citation>
    <scope>NUCLEOTIDE SEQUENCE [LARGE SCALE GENOMIC DNA]</scope>
</reference>
<feature type="region of interest" description="Disordered" evidence="1">
    <location>
        <begin position="184"/>
        <end position="213"/>
    </location>
</feature>
<evidence type="ECO:0000313" key="3">
    <source>
        <dbReference type="EMBL" id="CAL1132953.1"/>
    </source>
</evidence>
<keyword evidence="4" id="KW-1185">Reference proteome</keyword>
<dbReference type="EMBL" id="CAMXCT030000498">
    <property type="protein sequence ID" value="CAL4766890.1"/>
    <property type="molecule type" value="Genomic_DNA"/>
</dbReference>
<name>A0A9P1FKL3_9DINO</name>
<accession>A0A9P1FKL3</accession>